<protein>
    <submittedName>
        <fullName evidence="1">Uncharacterized protein</fullName>
    </submittedName>
</protein>
<name>A0A6J5N0C1_9CAUD</name>
<reference evidence="1" key="1">
    <citation type="submission" date="2020-04" db="EMBL/GenBank/DDBJ databases">
        <authorList>
            <person name="Chiriac C."/>
            <person name="Salcher M."/>
            <person name="Ghai R."/>
            <person name="Kavagutti S V."/>
        </authorList>
    </citation>
    <scope>NUCLEOTIDE SEQUENCE</scope>
</reference>
<dbReference type="EMBL" id="LR796563">
    <property type="protein sequence ID" value="CAB4151551.1"/>
    <property type="molecule type" value="Genomic_DNA"/>
</dbReference>
<proteinExistence type="predicted"/>
<organism evidence="1">
    <name type="scientific">uncultured Caudovirales phage</name>
    <dbReference type="NCBI Taxonomy" id="2100421"/>
    <lineage>
        <taxon>Viruses</taxon>
        <taxon>Duplodnaviria</taxon>
        <taxon>Heunggongvirae</taxon>
        <taxon>Uroviricota</taxon>
        <taxon>Caudoviricetes</taxon>
        <taxon>Peduoviridae</taxon>
        <taxon>Maltschvirus</taxon>
        <taxon>Maltschvirus maltsch</taxon>
    </lineage>
</organism>
<sequence length="149" mass="16525">MAFKFNPNAAEDRKYVSKAGTYTATVQASKQDYLPPRADLYARITFVTNEGETVFGDLFAKPDKNGGHDRLEQFLAATASDEEIKEYVAGGELEVDESFLERILARAKGRTLKVRVTERKYTKKDGTEGVAYQASFFTRLPGGPAANPF</sequence>
<accession>A0A6J5N0C1</accession>
<evidence type="ECO:0000313" key="1">
    <source>
        <dbReference type="EMBL" id="CAB4151551.1"/>
    </source>
</evidence>
<gene>
    <name evidence="1" type="ORF">UFOVP583_24</name>
</gene>